<proteinExistence type="predicted"/>
<accession>A0ABN5GY33</accession>
<dbReference type="Proteomes" id="UP000325292">
    <property type="component" value="Chromosome"/>
</dbReference>
<evidence type="ECO:0000313" key="3">
    <source>
        <dbReference type="Proteomes" id="UP000325292"/>
    </source>
</evidence>
<organism evidence="2 3">
    <name type="scientific">Sulfobacillus thermotolerans</name>
    <dbReference type="NCBI Taxonomy" id="338644"/>
    <lineage>
        <taxon>Bacteria</taxon>
        <taxon>Bacillati</taxon>
        <taxon>Bacillota</taxon>
        <taxon>Clostridia</taxon>
        <taxon>Eubacteriales</taxon>
        <taxon>Clostridiales Family XVII. Incertae Sedis</taxon>
        <taxon>Sulfobacillus</taxon>
    </lineage>
</organism>
<protein>
    <recommendedName>
        <fullName evidence="4">Secreted protein</fullName>
    </recommendedName>
</protein>
<gene>
    <name evidence="2" type="ORF">BXT84_00425</name>
</gene>
<feature type="signal peptide" evidence="1">
    <location>
        <begin position="1"/>
        <end position="25"/>
    </location>
</feature>
<keyword evidence="3" id="KW-1185">Reference proteome</keyword>
<evidence type="ECO:0000313" key="2">
    <source>
        <dbReference type="EMBL" id="AUW92601.1"/>
    </source>
</evidence>
<sequence>MQRKKILLIVTSSLFSLSVSGSALGASLPAGPSATQPAVVRTGPGGYSYPPTSIFYVYQNYQGSNGVDVPYRQGQAQSGSGVGAFGLLHVLDKHGTATSIVARTVEYGEAEPFYNNVNYKAWYYNPNLPIGDPDRDVTVVVGVNPSTKAGSTSLLDGLPQGILTAYAVNWPGQVPGWLAYPNIYNCVWGGPG</sequence>
<evidence type="ECO:0008006" key="4">
    <source>
        <dbReference type="Google" id="ProtNLM"/>
    </source>
</evidence>
<reference evidence="2 3" key="1">
    <citation type="journal article" date="2019" name="Sci. Rep.">
        <title>Sulfobacillus thermotolerans: new insights into resistance and metabolic capacities of acidophilic chemolithotrophs.</title>
        <authorList>
            <person name="Panyushkina A.E."/>
            <person name="Babenko V.V."/>
            <person name="Nikitina A.S."/>
            <person name="Selezneva O.V."/>
            <person name="Tsaplina I.A."/>
            <person name="Letarova M.A."/>
            <person name="Kostryukova E.S."/>
            <person name="Letarov A.V."/>
        </authorList>
    </citation>
    <scope>NUCLEOTIDE SEQUENCE [LARGE SCALE GENOMIC DNA]</scope>
    <source>
        <strain evidence="2 3">Kr1</strain>
    </source>
</reference>
<evidence type="ECO:0000256" key="1">
    <source>
        <dbReference type="SAM" id="SignalP"/>
    </source>
</evidence>
<keyword evidence="1" id="KW-0732">Signal</keyword>
<name>A0ABN5GY33_9FIRM</name>
<feature type="chain" id="PRO_5045039490" description="Secreted protein" evidence="1">
    <location>
        <begin position="26"/>
        <end position="192"/>
    </location>
</feature>
<dbReference type="EMBL" id="CP019454">
    <property type="protein sequence ID" value="AUW92601.1"/>
    <property type="molecule type" value="Genomic_DNA"/>
</dbReference>